<dbReference type="SUPFAM" id="SSF82171">
    <property type="entry name" value="DPP6 N-terminal domain-like"/>
    <property type="match status" value="1"/>
</dbReference>
<organism evidence="3 4">
    <name type="scientific">Sessilibacter corallicola</name>
    <dbReference type="NCBI Taxonomy" id="2904075"/>
    <lineage>
        <taxon>Bacteria</taxon>
        <taxon>Pseudomonadati</taxon>
        <taxon>Pseudomonadota</taxon>
        <taxon>Gammaproteobacteria</taxon>
        <taxon>Cellvibrionales</taxon>
        <taxon>Cellvibrionaceae</taxon>
        <taxon>Sessilibacter</taxon>
    </lineage>
</organism>
<dbReference type="SUPFAM" id="SSF53474">
    <property type="entry name" value="alpha/beta-Hydrolases"/>
    <property type="match status" value="1"/>
</dbReference>
<dbReference type="Gene3D" id="3.40.50.1820">
    <property type="entry name" value="alpha/beta hydrolase"/>
    <property type="match status" value="1"/>
</dbReference>
<dbReference type="RefSeq" id="WP_353301706.1">
    <property type="nucleotide sequence ID" value="NZ_BAABWN010000002.1"/>
</dbReference>
<evidence type="ECO:0000313" key="4">
    <source>
        <dbReference type="Proteomes" id="UP001465153"/>
    </source>
</evidence>
<protein>
    <submittedName>
        <fullName evidence="3">S9 family peptidase</fullName>
    </submittedName>
</protein>
<dbReference type="Pfam" id="PF00326">
    <property type="entry name" value="Peptidase_S9"/>
    <property type="match status" value="1"/>
</dbReference>
<dbReference type="InterPro" id="IPR029058">
    <property type="entry name" value="AB_hydrolase_fold"/>
</dbReference>
<gene>
    <name evidence="3" type="ORF">NBRC116591_07120</name>
</gene>
<evidence type="ECO:0000259" key="2">
    <source>
        <dbReference type="Pfam" id="PF00326"/>
    </source>
</evidence>
<evidence type="ECO:0000313" key="3">
    <source>
        <dbReference type="EMBL" id="GAA6166902.1"/>
    </source>
</evidence>
<name>A0ABQ0A5H2_9GAMM</name>
<dbReference type="EMBL" id="BAABWN010000002">
    <property type="protein sequence ID" value="GAA6166902.1"/>
    <property type="molecule type" value="Genomic_DNA"/>
</dbReference>
<sequence length="660" mass="73955">MSESNNRTQAHTFHENGQALVTIKTLLAFLLFVVISSEVIAASIEDYGNLPTNRSLEISPNGEAITWIQELDEKVTLYVANSDDLKVIKALELGDALIRKAYFATNTHIIIEISKARKLTYVGQKYEDSAAFAFNIKTGKTSILLRENRDIYFAQTGLAEIVGFNKEKETALMPAIDNSSKFNLYSVDLNTGKAKRFKPGKQETINWHTNSAGEVIAREDFDGKKDRYRVYSYTQGKKPVLVYENETSLPNLDIVGINEEKNTLIVYNRSNTHEYLTDLSLETGELENNLFSIQDANIKNYIKSNNDELLGLSISGLTPDYVFFDEKIDHSFERLLSTFKDKSVNLLSYSDDFKKIVVIVSGSQSPEKVYLFDTENVRLNSIGRQFSSIAESDVADVSSFTYQSRDGLALNAVITWPLQKTDSDQKNLPTLIFPHGGPAAYDSIQFDWWAQYFASQGYLIIQPNFRGSTGFGVELTQAGNGKWGKEMQNDVTDALNHAIELGITDPDRVCIMGASYGGYSALAGGAFTPEKFRCVISVNGVSDIPKMLSYDKDVYGRNSWVVNYWDKVIANGTLKKNDLKDISPIHHVDKFVSPTLLIVSKNDTVVSPKQSKAIAKKLKRAKKSVRIVTLKGEDHWLSKSETRLSMLKAIDEFLKEHNPI</sequence>
<evidence type="ECO:0000256" key="1">
    <source>
        <dbReference type="ARBA" id="ARBA00022801"/>
    </source>
</evidence>
<dbReference type="Proteomes" id="UP001465153">
    <property type="component" value="Unassembled WGS sequence"/>
</dbReference>
<dbReference type="PANTHER" id="PTHR42776">
    <property type="entry name" value="SERINE PEPTIDASE S9 FAMILY MEMBER"/>
    <property type="match status" value="1"/>
</dbReference>
<keyword evidence="4" id="KW-1185">Reference proteome</keyword>
<comment type="caution">
    <text evidence="3">The sequence shown here is derived from an EMBL/GenBank/DDBJ whole genome shotgun (WGS) entry which is preliminary data.</text>
</comment>
<dbReference type="PANTHER" id="PTHR42776:SF27">
    <property type="entry name" value="DIPEPTIDYL PEPTIDASE FAMILY MEMBER 6"/>
    <property type="match status" value="1"/>
</dbReference>
<accession>A0ABQ0A5H2</accession>
<keyword evidence="1" id="KW-0378">Hydrolase</keyword>
<dbReference type="InterPro" id="IPR001375">
    <property type="entry name" value="Peptidase_S9_cat"/>
</dbReference>
<proteinExistence type="predicted"/>
<feature type="domain" description="Peptidase S9 prolyl oligopeptidase catalytic" evidence="2">
    <location>
        <begin position="445"/>
        <end position="657"/>
    </location>
</feature>
<reference evidence="3 4" key="1">
    <citation type="submission" date="2024-04" db="EMBL/GenBank/DDBJ databases">
        <title>Draft genome sequence of Sessilibacter corallicola NBRC 116591.</title>
        <authorList>
            <person name="Miyakawa T."/>
            <person name="Kusuya Y."/>
            <person name="Miura T."/>
        </authorList>
    </citation>
    <scope>NUCLEOTIDE SEQUENCE [LARGE SCALE GENOMIC DNA]</scope>
    <source>
        <strain evidence="3 4">KU-00831-HH</strain>
    </source>
</reference>